<dbReference type="Proteomes" id="UP000006462">
    <property type="component" value="Unassembled WGS sequence"/>
</dbReference>
<reference evidence="1 2" key="1">
    <citation type="submission" date="2009-12" db="EMBL/GenBank/DDBJ databases">
        <authorList>
            <person name="Shrivastava S."/>
            <person name="Madupu R."/>
            <person name="Durkin A.S."/>
            <person name="Torralba M."/>
            <person name="Methe B."/>
            <person name="Sutton G.G."/>
            <person name="Strausberg R.L."/>
            <person name="Nelson K.E."/>
        </authorList>
    </citation>
    <scope>NUCLEOTIDE SEQUENCE [LARGE SCALE GENOMIC DNA]</scope>
    <source>
        <strain evidence="1 2">W5455</strain>
    </source>
</reference>
<accession>A0ABM9ZVR9</accession>
<proteinExistence type="predicted"/>
<name>A0ABM9ZVR9_9BACT</name>
<gene>
    <name evidence="1" type="ORF">HMPREF7215_0642</name>
</gene>
<dbReference type="EMBL" id="ADFP01000051">
    <property type="protein sequence ID" value="EFB91050.1"/>
    <property type="molecule type" value="Genomic_DNA"/>
</dbReference>
<dbReference type="RefSeq" id="WP_009164494.1">
    <property type="nucleotide sequence ID" value="NZ_ADFP01000051.1"/>
</dbReference>
<comment type="caution">
    <text evidence="1">The sequence shown here is derived from an EMBL/GenBank/DDBJ whole genome shotgun (WGS) entry which is preliminary data.</text>
</comment>
<protein>
    <submittedName>
        <fullName evidence="1">Uncharacterized protein</fullName>
    </submittedName>
</protein>
<keyword evidence="2" id="KW-1185">Reference proteome</keyword>
<evidence type="ECO:0000313" key="2">
    <source>
        <dbReference type="Proteomes" id="UP000006462"/>
    </source>
</evidence>
<evidence type="ECO:0000313" key="1">
    <source>
        <dbReference type="EMBL" id="EFB91050.1"/>
    </source>
</evidence>
<sequence length="306" mass="32806">MPGEGAGRCCGNGELSAVQGRRWRCACYAELLREGGRARLVNADKIPLPDGLVSHGRLANGAALGAFLRKKLAFRWGKLPFAVGIPSADCLFRLFSLPAADLEEARASMTWCFSDYFPFDFGEALFDLCEVAAPPRGGRLNLVGTACAKAQILPFLESLRAPRARVFAAEPQIVASTRAFASVVAEERFLLAAKREDSLHCAFVCEGNGLVFRSVALPAEEFAWSSQICAEINRTLEYVAENFGGAAPPVYIAKDASAPVALPPGDLRAVAREIDFAGLCPAALAPPADSGWYDVVGLLLRFAHED</sequence>
<organism evidence="1 2">
    <name type="scientific">Pyramidobacter piscolens W5455</name>
    <dbReference type="NCBI Taxonomy" id="352165"/>
    <lineage>
        <taxon>Bacteria</taxon>
        <taxon>Thermotogati</taxon>
        <taxon>Synergistota</taxon>
        <taxon>Synergistia</taxon>
        <taxon>Synergistales</taxon>
        <taxon>Dethiosulfovibrionaceae</taxon>
        <taxon>Pyramidobacter</taxon>
    </lineage>
</organism>